<keyword evidence="3 6" id="KW-0812">Transmembrane</keyword>
<gene>
    <name evidence="7" type="primary">TcGr165</name>
    <name evidence="7" type="ORF">TcasGA2_TC030253</name>
</gene>
<dbReference type="HOGENOM" id="CLU_063136_0_0_1"/>
<comment type="subcellular location">
    <subcellularLocation>
        <location evidence="1 6">Cell membrane</location>
        <topology evidence="1 6">Multi-pass membrane protein</topology>
    </subcellularLocation>
</comment>
<comment type="similarity">
    <text evidence="6">Belongs to the insect chemoreceptor superfamily. Gustatory receptor (GR) family.</text>
</comment>
<feature type="transmembrane region" description="Helical" evidence="6">
    <location>
        <begin position="75"/>
        <end position="95"/>
    </location>
</feature>
<proteinExistence type="inferred from homology"/>
<dbReference type="GO" id="GO:0007635">
    <property type="term" value="P:chemosensory behavior"/>
    <property type="evidence" value="ECO:0000318"/>
    <property type="project" value="GO_Central"/>
</dbReference>
<feature type="transmembrane region" description="Helical" evidence="6">
    <location>
        <begin position="340"/>
        <end position="363"/>
    </location>
</feature>
<keyword evidence="6" id="KW-0807">Transducer</keyword>
<keyword evidence="5 6" id="KW-0472">Membrane</keyword>
<comment type="caution">
    <text evidence="6">Lacks conserved residue(s) required for the propagation of feature annotation.</text>
</comment>
<evidence type="ECO:0000256" key="5">
    <source>
        <dbReference type="ARBA" id="ARBA00023136"/>
    </source>
</evidence>
<dbReference type="Proteomes" id="UP000007266">
    <property type="component" value="Linkage group 2"/>
</dbReference>
<keyword evidence="4 6" id="KW-1133">Transmembrane helix</keyword>
<reference evidence="7 8" key="1">
    <citation type="journal article" date="2008" name="Nature">
        <title>The genome of the model beetle and pest Tribolium castaneum.</title>
        <authorList>
            <consortium name="Tribolium Genome Sequencing Consortium"/>
            <person name="Richards S."/>
            <person name="Gibbs R.A."/>
            <person name="Weinstock G.M."/>
            <person name="Brown S.J."/>
            <person name="Denell R."/>
            <person name="Beeman R.W."/>
            <person name="Gibbs R."/>
            <person name="Beeman R.W."/>
            <person name="Brown S.J."/>
            <person name="Bucher G."/>
            <person name="Friedrich M."/>
            <person name="Grimmelikhuijzen C.J."/>
            <person name="Klingler M."/>
            <person name="Lorenzen M."/>
            <person name="Richards S."/>
            <person name="Roth S."/>
            <person name="Schroder R."/>
            <person name="Tautz D."/>
            <person name="Zdobnov E.M."/>
            <person name="Muzny D."/>
            <person name="Gibbs R.A."/>
            <person name="Weinstock G.M."/>
            <person name="Attaway T."/>
            <person name="Bell S."/>
            <person name="Buhay C.J."/>
            <person name="Chandrabose M.N."/>
            <person name="Chavez D."/>
            <person name="Clerk-Blankenburg K.P."/>
            <person name="Cree A."/>
            <person name="Dao M."/>
            <person name="Davis C."/>
            <person name="Chacko J."/>
            <person name="Dinh H."/>
            <person name="Dugan-Rocha S."/>
            <person name="Fowler G."/>
            <person name="Garner T.T."/>
            <person name="Garnes J."/>
            <person name="Gnirke A."/>
            <person name="Hawes A."/>
            <person name="Hernandez J."/>
            <person name="Hines S."/>
            <person name="Holder M."/>
            <person name="Hume J."/>
            <person name="Jhangiani S.N."/>
            <person name="Joshi V."/>
            <person name="Khan Z.M."/>
            <person name="Jackson L."/>
            <person name="Kovar C."/>
            <person name="Kowis A."/>
            <person name="Lee S."/>
            <person name="Lewis L.R."/>
            <person name="Margolis J."/>
            <person name="Morgan M."/>
            <person name="Nazareth L.V."/>
            <person name="Nguyen N."/>
            <person name="Okwuonu G."/>
            <person name="Parker D."/>
            <person name="Richards S."/>
            <person name="Ruiz S.J."/>
            <person name="Santibanez J."/>
            <person name="Savard J."/>
            <person name="Scherer S.E."/>
            <person name="Schneider B."/>
            <person name="Sodergren E."/>
            <person name="Tautz D."/>
            <person name="Vattahil S."/>
            <person name="Villasana D."/>
            <person name="White C.S."/>
            <person name="Wright R."/>
            <person name="Park Y."/>
            <person name="Beeman R.W."/>
            <person name="Lord J."/>
            <person name="Oppert B."/>
            <person name="Lorenzen M."/>
            <person name="Brown S."/>
            <person name="Wang L."/>
            <person name="Savard J."/>
            <person name="Tautz D."/>
            <person name="Richards S."/>
            <person name="Weinstock G."/>
            <person name="Gibbs R.A."/>
            <person name="Liu Y."/>
            <person name="Worley K."/>
            <person name="Weinstock G."/>
            <person name="Elsik C.G."/>
            <person name="Reese J.T."/>
            <person name="Elhaik E."/>
            <person name="Landan G."/>
            <person name="Graur D."/>
            <person name="Arensburger P."/>
            <person name="Atkinson P."/>
            <person name="Beeman R.W."/>
            <person name="Beidler J."/>
            <person name="Brown S.J."/>
            <person name="Demuth J.P."/>
            <person name="Drury D.W."/>
            <person name="Du Y.Z."/>
            <person name="Fujiwara H."/>
            <person name="Lorenzen M."/>
            <person name="Maselli V."/>
            <person name="Osanai M."/>
            <person name="Park Y."/>
            <person name="Robertson H.M."/>
            <person name="Tu Z."/>
            <person name="Wang J.J."/>
            <person name="Wang S."/>
            <person name="Richards S."/>
            <person name="Song H."/>
            <person name="Zhang L."/>
            <person name="Sodergren E."/>
            <person name="Werner D."/>
            <person name="Stanke M."/>
            <person name="Morgenstern B."/>
            <person name="Solovyev V."/>
            <person name="Kosarev P."/>
            <person name="Brown G."/>
            <person name="Chen H.C."/>
            <person name="Ermolaeva O."/>
            <person name="Hlavina W."/>
            <person name="Kapustin Y."/>
            <person name="Kiryutin B."/>
            <person name="Kitts P."/>
            <person name="Maglott D."/>
            <person name="Pruitt K."/>
            <person name="Sapojnikov V."/>
            <person name="Souvorov A."/>
            <person name="Mackey A.J."/>
            <person name="Waterhouse R.M."/>
            <person name="Wyder S."/>
            <person name="Zdobnov E.M."/>
            <person name="Zdobnov E.M."/>
            <person name="Wyder S."/>
            <person name="Kriventseva E.V."/>
            <person name="Kadowaki T."/>
            <person name="Bork P."/>
            <person name="Aranda M."/>
            <person name="Bao R."/>
            <person name="Beermann A."/>
            <person name="Berns N."/>
            <person name="Bolognesi R."/>
            <person name="Bonneton F."/>
            <person name="Bopp D."/>
            <person name="Brown S.J."/>
            <person name="Bucher G."/>
            <person name="Butts T."/>
            <person name="Chaumot A."/>
            <person name="Denell R.E."/>
            <person name="Ferrier D.E."/>
            <person name="Friedrich M."/>
            <person name="Gordon C.M."/>
            <person name="Jindra M."/>
            <person name="Klingler M."/>
            <person name="Lan Q."/>
            <person name="Lattorff H.M."/>
            <person name="Laudet V."/>
            <person name="von Levetsow C."/>
            <person name="Liu Z."/>
            <person name="Lutz R."/>
            <person name="Lynch J.A."/>
            <person name="da Fonseca R.N."/>
            <person name="Posnien N."/>
            <person name="Reuter R."/>
            <person name="Roth S."/>
            <person name="Savard J."/>
            <person name="Schinko J.B."/>
            <person name="Schmitt C."/>
            <person name="Schoppmeier M."/>
            <person name="Schroder R."/>
            <person name="Shippy T.D."/>
            <person name="Simonnet F."/>
            <person name="Marques-Souza H."/>
            <person name="Tautz D."/>
            <person name="Tomoyasu Y."/>
            <person name="Trauner J."/>
            <person name="Van der Zee M."/>
            <person name="Vervoort M."/>
            <person name="Wittkopp N."/>
            <person name="Wimmer E.A."/>
            <person name="Yang X."/>
            <person name="Jones A.K."/>
            <person name="Sattelle D.B."/>
            <person name="Ebert P.R."/>
            <person name="Nelson D."/>
            <person name="Scott J.G."/>
            <person name="Beeman R.W."/>
            <person name="Muthukrishnan S."/>
            <person name="Kramer K.J."/>
            <person name="Arakane Y."/>
            <person name="Beeman R.W."/>
            <person name="Zhu Q."/>
            <person name="Hogenkamp D."/>
            <person name="Dixit R."/>
            <person name="Oppert B."/>
            <person name="Jiang H."/>
            <person name="Zou Z."/>
            <person name="Marshall J."/>
            <person name="Elpidina E."/>
            <person name="Vinokurov K."/>
            <person name="Oppert C."/>
            <person name="Zou Z."/>
            <person name="Evans J."/>
            <person name="Lu Z."/>
            <person name="Zhao P."/>
            <person name="Sumathipala N."/>
            <person name="Altincicek B."/>
            <person name="Vilcinskas A."/>
            <person name="Williams M."/>
            <person name="Hultmark D."/>
            <person name="Hetru C."/>
            <person name="Jiang H."/>
            <person name="Grimmelikhuijzen C.J."/>
            <person name="Hauser F."/>
            <person name="Cazzamali G."/>
            <person name="Williamson M."/>
            <person name="Park Y."/>
            <person name="Li B."/>
            <person name="Tanaka Y."/>
            <person name="Predel R."/>
            <person name="Neupert S."/>
            <person name="Schachtner J."/>
            <person name="Verleyen P."/>
            <person name="Raible F."/>
            <person name="Bork P."/>
            <person name="Friedrich M."/>
            <person name="Walden K.K."/>
            <person name="Robertson H.M."/>
            <person name="Angeli S."/>
            <person name="Foret S."/>
            <person name="Bucher G."/>
            <person name="Schuetz S."/>
            <person name="Maleszka R."/>
            <person name="Wimmer E.A."/>
            <person name="Beeman R.W."/>
            <person name="Lorenzen M."/>
            <person name="Tomoyasu Y."/>
            <person name="Miller S.C."/>
            <person name="Grossmann D."/>
            <person name="Bucher G."/>
        </authorList>
    </citation>
    <scope>NUCLEOTIDE SEQUENCE [LARGE SCALE GENOMIC DNA]</scope>
    <source>
        <strain evidence="7 8">Georgia GA2</strain>
    </source>
</reference>
<feature type="transmembrane region" description="Helical" evidence="6">
    <location>
        <begin position="44"/>
        <end position="63"/>
    </location>
</feature>
<dbReference type="GO" id="GO:0050909">
    <property type="term" value="P:sensory perception of taste"/>
    <property type="evidence" value="ECO:0007669"/>
    <property type="project" value="InterPro"/>
</dbReference>
<dbReference type="EMBL" id="KQ971312">
    <property type="protein sequence ID" value="EEZ99393.1"/>
    <property type="molecule type" value="Genomic_DNA"/>
</dbReference>
<protein>
    <recommendedName>
        <fullName evidence="6">Gustatory receptor</fullName>
    </recommendedName>
</protein>
<dbReference type="Pfam" id="PF08395">
    <property type="entry name" value="7tm_7"/>
    <property type="match status" value="1"/>
</dbReference>
<evidence type="ECO:0000256" key="4">
    <source>
        <dbReference type="ARBA" id="ARBA00022989"/>
    </source>
</evidence>
<dbReference type="GO" id="GO:0043025">
    <property type="term" value="C:neuronal cell body"/>
    <property type="evidence" value="ECO:0000318"/>
    <property type="project" value="GO_Central"/>
</dbReference>
<keyword evidence="6 7" id="KW-0675">Receptor</keyword>
<evidence type="ECO:0000256" key="1">
    <source>
        <dbReference type="ARBA" id="ARBA00004651"/>
    </source>
</evidence>
<evidence type="ECO:0000256" key="3">
    <source>
        <dbReference type="ARBA" id="ARBA00022692"/>
    </source>
</evidence>
<feature type="transmembrane region" description="Helical" evidence="6">
    <location>
        <begin position="132"/>
        <end position="157"/>
    </location>
</feature>
<keyword evidence="8" id="KW-1185">Reference proteome</keyword>
<evidence type="ECO:0000313" key="8">
    <source>
        <dbReference type="Proteomes" id="UP000007266"/>
    </source>
</evidence>
<dbReference type="PhylomeDB" id="D6W8K5"/>
<dbReference type="GO" id="GO:0008049">
    <property type="term" value="P:male courtship behavior"/>
    <property type="evidence" value="ECO:0000318"/>
    <property type="project" value="GO_Central"/>
</dbReference>
<dbReference type="InterPro" id="IPR013604">
    <property type="entry name" value="7TM_chemorcpt"/>
</dbReference>
<organism evidence="7 8">
    <name type="scientific">Tribolium castaneum</name>
    <name type="common">Red flour beetle</name>
    <dbReference type="NCBI Taxonomy" id="7070"/>
    <lineage>
        <taxon>Eukaryota</taxon>
        <taxon>Metazoa</taxon>
        <taxon>Ecdysozoa</taxon>
        <taxon>Arthropoda</taxon>
        <taxon>Hexapoda</taxon>
        <taxon>Insecta</taxon>
        <taxon>Pterygota</taxon>
        <taxon>Neoptera</taxon>
        <taxon>Endopterygota</taxon>
        <taxon>Coleoptera</taxon>
        <taxon>Polyphaga</taxon>
        <taxon>Cucujiformia</taxon>
        <taxon>Tenebrionidae</taxon>
        <taxon>Tenebrionidae incertae sedis</taxon>
        <taxon>Tribolium</taxon>
    </lineage>
</organism>
<feature type="transmembrane region" description="Helical" evidence="6">
    <location>
        <begin position="163"/>
        <end position="185"/>
    </location>
</feature>
<accession>D6W8K5</accession>
<dbReference type="GO" id="GO:0007165">
    <property type="term" value="P:signal transduction"/>
    <property type="evidence" value="ECO:0007669"/>
    <property type="project" value="UniProtKB-KW"/>
</dbReference>
<keyword evidence="2 6" id="KW-1003">Cell membrane</keyword>
<sequence length="369" mass="42924">MWANPQNLSQVVSPIWTAWKYTGLPVYRFDTVNQKFVSVNTRTYFFGLLILSLVLFLCVQNVFTDDGFVVVNDGINFSQMLILFISNSCTVFLSYRKRKDFSRILSELDLTETRIEKLTKKRISYHADVRKVVLIILATKYGLIATGCLVDCANLVGEEVNMILYYILFSIYFHFEIIIVTYLVVLKRQYREINGYLKSLRVKVLTNYEIREILKVYSVLRQNFTMIKKGFDSIIVVKVIRDIIVTTTGIFFVLETYNVGNTQFLFTTLTNVIWGTTTALTNFLIPVILHDISDQDKFLKLHVAELLHNIKKHLKTFDNQLVLFTIKTVFSKIDLKISGLFSYDCTYITWMIASVTTYVVYLVQFEEPR</sequence>
<evidence type="ECO:0000256" key="6">
    <source>
        <dbReference type="RuleBase" id="RU363108"/>
    </source>
</evidence>
<dbReference type="GO" id="GO:0005886">
    <property type="term" value="C:plasma membrane"/>
    <property type="evidence" value="ECO:0007669"/>
    <property type="project" value="UniProtKB-SubCell"/>
</dbReference>
<dbReference type="GO" id="GO:0030424">
    <property type="term" value="C:axon"/>
    <property type="evidence" value="ECO:0000318"/>
    <property type="project" value="GO_Central"/>
</dbReference>
<name>D6W8K5_TRICA</name>
<evidence type="ECO:0000313" key="7">
    <source>
        <dbReference type="EMBL" id="EEZ99393.1"/>
    </source>
</evidence>
<dbReference type="AlphaFoldDB" id="D6W8K5"/>
<evidence type="ECO:0000256" key="2">
    <source>
        <dbReference type="ARBA" id="ARBA00022475"/>
    </source>
</evidence>
<dbReference type="GO" id="GO:0030425">
    <property type="term" value="C:dendrite"/>
    <property type="evidence" value="ECO:0000318"/>
    <property type="project" value="GO_Central"/>
</dbReference>
<comment type="function">
    <text evidence="6">Gustatory receptor which mediates acceptance or avoidance behavior, depending on its substrates.</text>
</comment>
<reference evidence="7 8" key="2">
    <citation type="journal article" date="2010" name="Nucleic Acids Res.">
        <title>BeetleBase in 2010: revisions to provide comprehensive genomic information for Tribolium castaneum.</title>
        <authorList>
            <person name="Kim H.S."/>
            <person name="Murphy T."/>
            <person name="Xia J."/>
            <person name="Caragea D."/>
            <person name="Park Y."/>
            <person name="Beeman R.W."/>
            <person name="Lorenzen M.D."/>
            <person name="Butcher S."/>
            <person name="Manak J.R."/>
            <person name="Brown S.J."/>
        </authorList>
    </citation>
    <scope>GENOME REANNOTATION</scope>
    <source>
        <strain evidence="7 8">Georgia GA2</strain>
    </source>
</reference>